<dbReference type="AlphaFoldDB" id="A0ABD0URS4"/>
<evidence type="ECO:0000313" key="1">
    <source>
        <dbReference type="EMBL" id="KAL0915559.1"/>
    </source>
</evidence>
<dbReference type="Proteomes" id="UP001552299">
    <property type="component" value="Unassembled WGS sequence"/>
</dbReference>
<accession>A0ABD0URS4</accession>
<sequence>MALRGREAAGDITEIRESAGDITEIRSLAIAGENSAVGSSGSSWRINVSGMQLPEWTKREDQTLVSRACNLLSEEGLTPEDGNIEANEGVFTIVMGPKHAGRVRTQGFGVTPTRYFPQSKSEEGGGSGSNFGHIASLRDEFRSFRDNQMRELGSFRDEMR</sequence>
<evidence type="ECO:0000313" key="2">
    <source>
        <dbReference type="Proteomes" id="UP001552299"/>
    </source>
</evidence>
<comment type="caution">
    <text evidence="1">The sequence shown here is derived from an EMBL/GenBank/DDBJ whole genome shotgun (WGS) entry which is preliminary data.</text>
</comment>
<protein>
    <submittedName>
        <fullName evidence="1">Uncharacterized protein</fullName>
    </submittedName>
</protein>
<reference evidence="1 2" key="1">
    <citation type="journal article" date="2024" name="Plant Biotechnol. J.">
        <title>Dendrobium thyrsiflorum genome and its molecular insights into genes involved in important horticultural traits.</title>
        <authorList>
            <person name="Chen B."/>
            <person name="Wang J.Y."/>
            <person name="Zheng P.J."/>
            <person name="Li K.L."/>
            <person name="Liang Y.M."/>
            <person name="Chen X.F."/>
            <person name="Zhang C."/>
            <person name="Zhao X."/>
            <person name="He X."/>
            <person name="Zhang G.Q."/>
            <person name="Liu Z.J."/>
            <person name="Xu Q."/>
        </authorList>
    </citation>
    <scope>NUCLEOTIDE SEQUENCE [LARGE SCALE GENOMIC DNA]</scope>
    <source>
        <strain evidence="1">GZMU011</strain>
    </source>
</reference>
<gene>
    <name evidence="1" type="ORF">M5K25_015985</name>
</gene>
<organism evidence="1 2">
    <name type="scientific">Dendrobium thyrsiflorum</name>
    <name type="common">Pinecone-like raceme dendrobium</name>
    <name type="synonym">Orchid</name>
    <dbReference type="NCBI Taxonomy" id="117978"/>
    <lineage>
        <taxon>Eukaryota</taxon>
        <taxon>Viridiplantae</taxon>
        <taxon>Streptophyta</taxon>
        <taxon>Embryophyta</taxon>
        <taxon>Tracheophyta</taxon>
        <taxon>Spermatophyta</taxon>
        <taxon>Magnoliopsida</taxon>
        <taxon>Liliopsida</taxon>
        <taxon>Asparagales</taxon>
        <taxon>Orchidaceae</taxon>
        <taxon>Epidendroideae</taxon>
        <taxon>Malaxideae</taxon>
        <taxon>Dendrobiinae</taxon>
        <taxon>Dendrobium</taxon>
    </lineage>
</organism>
<proteinExistence type="predicted"/>
<name>A0ABD0URS4_DENTH</name>
<dbReference type="EMBL" id="JANQDX010000012">
    <property type="protein sequence ID" value="KAL0915559.1"/>
    <property type="molecule type" value="Genomic_DNA"/>
</dbReference>
<keyword evidence="2" id="KW-1185">Reference proteome</keyword>